<evidence type="ECO:0000259" key="21">
    <source>
        <dbReference type="PROSITE" id="PS00300"/>
    </source>
</evidence>
<dbReference type="GO" id="GO:0003924">
    <property type="term" value="F:GTPase activity"/>
    <property type="evidence" value="ECO:0007669"/>
    <property type="project" value="InterPro"/>
</dbReference>
<evidence type="ECO:0000256" key="6">
    <source>
        <dbReference type="ARBA" id="ARBA00022741"/>
    </source>
</evidence>
<dbReference type="InterPro" id="IPR042101">
    <property type="entry name" value="SRP54_N_sf"/>
</dbReference>
<keyword evidence="23" id="KW-1185">Reference proteome</keyword>
<dbReference type="FunFam" id="1.10.260.30:FF:000002">
    <property type="entry name" value="Signal recognition particle 54 kDa protein"/>
    <property type="match status" value="1"/>
</dbReference>
<dbReference type="Gene3D" id="1.20.120.140">
    <property type="entry name" value="Signal recognition particle SRP54, nucleotide-binding domain"/>
    <property type="match status" value="1"/>
</dbReference>
<reference evidence="22 23" key="1">
    <citation type="journal article" date="2019" name="Commun. Biol.">
        <title>The bagworm genome reveals a unique fibroin gene that provides high tensile strength.</title>
        <authorList>
            <person name="Kono N."/>
            <person name="Nakamura H."/>
            <person name="Ohtoshi R."/>
            <person name="Tomita M."/>
            <person name="Numata K."/>
            <person name="Arakawa K."/>
        </authorList>
    </citation>
    <scope>NUCLEOTIDE SEQUENCE [LARGE SCALE GENOMIC DNA]</scope>
</reference>
<feature type="region of interest" description="Disordered" evidence="19">
    <location>
        <begin position="597"/>
        <end position="620"/>
    </location>
</feature>
<name>A0A4C1UD38_EUMVA</name>
<keyword evidence="20" id="KW-1133">Transmembrane helix</keyword>
<keyword evidence="12" id="KW-0539">Nucleus</keyword>
<dbReference type="InterPro" id="IPR006325">
    <property type="entry name" value="SRP54_euk"/>
</dbReference>
<evidence type="ECO:0000256" key="1">
    <source>
        <dbReference type="ARBA" id="ARBA00004240"/>
    </source>
</evidence>
<dbReference type="PANTHER" id="PTHR11564:SF5">
    <property type="entry name" value="SIGNAL RECOGNITION PARTICLE SUBUNIT SRP54"/>
    <property type="match status" value="1"/>
</dbReference>
<evidence type="ECO:0000256" key="14">
    <source>
        <dbReference type="ARBA" id="ARBA00034832"/>
    </source>
</evidence>
<keyword evidence="6" id="KW-0547">Nucleotide-binding</keyword>
<dbReference type="Proteomes" id="UP000299102">
    <property type="component" value="Unassembled WGS sequence"/>
</dbReference>
<evidence type="ECO:0000256" key="13">
    <source>
        <dbReference type="ARBA" id="ARBA00023274"/>
    </source>
</evidence>
<dbReference type="GO" id="GO:0016607">
    <property type="term" value="C:nuclear speck"/>
    <property type="evidence" value="ECO:0007669"/>
    <property type="project" value="UniProtKB-SubCell"/>
</dbReference>
<accession>A0A4C1UD38</accession>
<protein>
    <recommendedName>
        <fullName evidence="14">Signal recognition particle subunit SRP54</fullName>
        <ecNumber evidence="16">3.6.5.4</ecNumber>
    </recommendedName>
    <alternativeName>
        <fullName evidence="15">Signal recognition particle 54 kDa protein</fullName>
    </alternativeName>
</protein>
<dbReference type="InterPro" id="IPR003593">
    <property type="entry name" value="AAA+_ATPase"/>
</dbReference>
<evidence type="ECO:0000256" key="20">
    <source>
        <dbReference type="SAM" id="Phobius"/>
    </source>
</evidence>
<evidence type="ECO:0000256" key="16">
    <source>
        <dbReference type="ARBA" id="ARBA00035672"/>
    </source>
</evidence>
<dbReference type="GO" id="GO:0008312">
    <property type="term" value="F:7S RNA binding"/>
    <property type="evidence" value="ECO:0007669"/>
    <property type="project" value="InterPro"/>
</dbReference>
<dbReference type="GO" id="GO:0005786">
    <property type="term" value="C:signal recognition particle, endoplasmic reticulum targeting"/>
    <property type="evidence" value="ECO:0007669"/>
    <property type="project" value="UniProtKB-KW"/>
</dbReference>
<comment type="function">
    <text evidence="17">Component of the signal recognition particle (SRP) complex, a ribonucleoprotein complex that mediates the cotranslational targeting of secretory and membrane proteins to the endoplasmic reticulum (ER). As part of the SRP complex, associates with the SRP receptor (SR) component SRPRA to target secretory proteins to the endoplasmic reticulum membrane. Binds to the signal sequence of presecretory proteins when they emerge from the ribosomes. Displays basal GTPase activity, and stimulates reciprocal GTPase activation of the SR subunit SRPRA. Forms a guanosine 5'-triphosphate (GTP)-dependent complex with the SR subunit SRPRA. SR compaction and GTPase mediated rearrangement of SR drive SRP-mediated cotranslational protein translocation into the ER. Requires the presence of SRP9/SRP14 and/or SRP19 to stably interact with RNA. Plays a role in proliferation and differentiation of granulocytic cells, neutrophils migration capacity and exocrine pancreas development.</text>
</comment>
<dbReference type="GO" id="GO:0005525">
    <property type="term" value="F:GTP binding"/>
    <property type="evidence" value="ECO:0007669"/>
    <property type="project" value="UniProtKB-KW"/>
</dbReference>
<dbReference type="SUPFAM" id="SSF52540">
    <property type="entry name" value="P-loop containing nucleoside triphosphate hydrolases"/>
    <property type="match status" value="1"/>
</dbReference>
<dbReference type="Gene3D" id="3.40.50.300">
    <property type="entry name" value="P-loop containing nucleotide triphosphate hydrolases"/>
    <property type="match status" value="1"/>
</dbReference>
<evidence type="ECO:0000313" key="23">
    <source>
        <dbReference type="Proteomes" id="UP000299102"/>
    </source>
</evidence>
<evidence type="ECO:0000256" key="8">
    <source>
        <dbReference type="ARBA" id="ARBA00022824"/>
    </source>
</evidence>
<dbReference type="FunFam" id="3.40.50.300:FF:000022">
    <property type="entry name" value="Signal recognition particle 54 kDa subunit"/>
    <property type="match status" value="1"/>
</dbReference>
<dbReference type="AlphaFoldDB" id="A0A4C1UD38"/>
<evidence type="ECO:0000256" key="3">
    <source>
        <dbReference type="ARBA" id="ARBA00004496"/>
    </source>
</evidence>
<evidence type="ECO:0000256" key="18">
    <source>
        <dbReference type="ARBA" id="ARBA00048157"/>
    </source>
</evidence>
<dbReference type="FunFam" id="1.20.120.140:FF:000003">
    <property type="entry name" value="Signal recognition particle 54 kDa protein"/>
    <property type="match status" value="1"/>
</dbReference>
<dbReference type="EC" id="3.6.5.4" evidence="16"/>
<dbReference type="STRING" id="151549.A0A4C1UD38"/>
<feature type="transmembrane region" description="Helical" evidence="20">
    <location>
        <begin position="564"/>
        <end position="584"/>
    </location>
</feature>
<dbReference type="Pfam" id="PF02881">
    <property type="entry name" value="SRP54_N"/>
    <property type="match status" value="1"/>
</dbReference>
<dbReference type="SMART" id="SM00962">
    <property type="entry name" value="SRP54"/>
    <property type="match status" value="1"/>
</dbReference>
<evidence type="ECO:0000256" key="2">
    <source>
        <dbReference type="ARBA" id="ARBA00004324"/>
    </source>
</evidence>
<dbReference type="InterPro" id="IPR036891">
    <property type="entry name" value="Signal_recog_part_SRP54_M_sf"/>
</dbReference>
<evidence type="ECO:0000256" key="19">
    <source>
        <dbReference type="SAM" id="MobiDB-lite"/>
    </source>
</evidence>
<keyword evidence="10" id="KW-0342">GTP-binding</keyword>
<dbReference type="InterPro" id="IPR000897">
    <property type="entry name" value="SRP54_GTPase_dom"/>
</dbReference>
<keyword evidence="7" id="KW-0378">Hydrolase</keyword>
<dbReference type="InterPro" id="IPR036225">
    <property type="entry name" value="SRP/SRP_N"/>
</dbReference>
<dbReference type="SMART" id="SM00963">
    <property type="entry name" value="SRP54_N"/>
    <property type="match status" value="1"/>
</dbReference>
<evidence type="ECO:0000256" key="9">
    <source>
        <dbReference type="ARBA" id="ARBA00022884"/>
    </source>
</evidence>
<dbReference type="InterPro" id="IPR004125">
    <property type="entry name" value="Signal_recog_particle_SRP54_M"/>
</dbReference>
<evidence type="ECO:0000256" key="17">
    <source>
        <dbReference type="ARBA" id="ARBA00045747"/>
    </source>
</evidence>
<keyword evidence="20" id="KW-0812">Transmembrane</keyword>
<dbReference type="OrthoDB" id="10250817at2759"/>
<evidence type="ECO:0000256" key="11">
    <source>
        <dbReference type="ARBA" id="ARBA00023135"/>
    </source>
</evidence>
<dbReference type="InterPro" id="IPR027417">
    <property type="entry name" value="P-loop_NTPase"/>
</dbReference>
<dbReference type="GO" id="GO:0005829">
    <property type="term" value="C:cytosol"/>
    <property type="evidence" value="ECO:0007669"/>
    <property type="project" value="TreeGrafter"/>
</dbReference>
<keyword evidence="8" id="KW-0256">Endoplasmic reticulum</keyword>
<dbReference type="Pfam" id="PF00448">
    <property type="entry name" value="SRP54"/>
    <property type="match status" value="1"/>
</dbReference>
<feature type="domain" description="SRP54-type proteins GTP-binding" evidence="21">
    <location>
        <begin position="269"/>
        <end position="282"/>
    </location>
</feature>
<dbReference type="GO" id="GO:0030942">
    <property type="term" value="F:endoplasmic reticulum signal peptide binding"/>
    <property type="evidence" value="ECO:0007669"/>
    <property type="project" value="TreeGrafter"/>
</dbReference>
<dbReference type="SUPFAM" id="SSF47364">
    <property type="entry name" value="Domain of the SRP/SRP receptor G-proteins"/>
    <property type="match status" value="1"/>
</dbReference>
<dbReference type="PROSITE" id="PS00300">
    <property type="entry name" value="SRP54"/>
    <property type="match status" value="1"/>
</dbReference>
<dbReference type="Gene3D" id="1.10.260.30">
    <property type="entry name" value="Signal recognition particle, SRP54 subunit, M-domain"/>
    <property type="match status" value="1"/>
</dbReference>
<organism evidence="22 23">
    <name type="scientific">Eumeta variegata</name>
    <name type="common">Bagworm moth</name>
    <name type="synonym">Eumeta japonica</name>
    <dbReference type="NCBI Taxonomy" id="151549"/>
    <lineage>
        <taxon>Eukaryota</taxon>
        <taxon>Metazoa</taxon>
        <taxon>Ecdysozoa</taxon>
        <taxon>Arthropoda</taxon>
        <taxon>Hexapoda</taxon>
        <taxon>Insecta</taxon>
        <taxon>Pterygota</taxon>
        <taxon>Neoptera</taxon>
        <taxon>Endopterygota</taxon>
        <taxon>Lepidoptera</taxon>
        <taxon>Glossata</taxon>
        <taxon>Ditrysia</taxon>
        <taxon>Tineoidea</taxon>
        <taxon>Psychidae</taxon>
        <taxon>Oiketicinae</taxon>
        <taxon>Eumeta</taxon>
    </lineage>
</organism>
<comment type="caution">
    <text evidence="22">The sequence shown here is derived from an EMBL/GenBank/DDBJ whole genome shotgun (WGS) entry which is preliminary data.</text>
</comment>
<dbReference type="InterPro" id="IPR013822">
    <property type="entry name" value="Signal_recog_particl_SRP54_hlx"/>
</dbReference>
<dbReference type="Pfam" id="PF02978">
    <property type="entry name" value="SRP_SPB"/>
    <property type="match status" value="1"/>
</dbReference>
<dbReference type="InterPro" id="IPR022941">
    <property type="entry name" value="SRP54"/>
</dbReference>
<evidence type="ECO:0000256" key="10">
    <source>
        <dbReference type="ARBA" id="ARBA00023134"/>
    </source>
</evidence>
<dbReference type="SUPFAM" id="SSF47446">
    <property type="entry name" value="Signal peptide-binding domain"/>
    <property type="match status" value="1"/>
</dbReference>
<evidence type="ECO:0000256" key="12">
    <source>
        <dbReference type="ARBA" id="ARBA00023242"/>
    </source>
</evidence>
<evidence type="ECO:0000256" key="15">
    <source>
        <dbReference type="ARBA" id="ARBA00034907"/>
    </source>
</evidence>
<keyword evidence="20" id="KW-0472">Membrane</keyword>
<comment type="similarity">
    <text evidence="4">Belongs to the GTP-binding SRP family. SRP54 subfamily.</text>
</comment>
<dbReference type="NCBIfam" id="TIGR01425">
    <property type="entry name" value="SRP54_euk"/>
    <property type="match status" value="1"/>
</dbReference>
<evidence type="ECO:0000313" key="22">
    <source>
        <dbReference type="EMBL" id="GBP24288.1"/>
    </source>
</evidence>
<evidence type="ECO:0000256" key="5">
    <source>
        <dbReference type="ARBA" id="ARBA00022490"/>
    </source>
</evidence>
<comment type="catalytic activity">
    <reaction evidence="18">
        <text>GTP + H2O = GDP + phosphate + H(+)</text>
        <dbReference type="Rhea" id="RHEA:19669"/>
        <dbReference type="ChEBI" id="CHEBI:15377"/>
        <dbReference type="ChEBI" id="CHEBI:15378"/>
        <dbReference type="ChEBI" id="CHEBI:37565"/>
        <dbReference type="ChEBI" id="CHEBI:43474"/>
        <dbReference type="ChEBI" id="CHEBI:58189"/>
        <dbReference type="EC" id="3.6.5.4"/>
    </reaction>
    <physiologicalReaction direction="left-to-right" evidence="18">
        <dbReference type="Rhea" id="RHEA:19670"/>
    </physiologicalReaction>
</comment>
<dbReference type="EMBL" id="BGZK01000160">
    <property type="protein sequence ID" value="GBP24288.1"/>
    <property type="molecule type" value="Genomic_DNA"/>
</dbReference>
<keyword evidence="5" id="KW-0963">Cytoplasm</keyword>
<proteinExistence type="inferred from homology"/>
<dbReference type="SMART" id="SM00382">
    <property type="entry name" value="AAA"/>
    <property type="match status" value="1"/>
</dbReference>
<gene>
    <name evidence="22" type="primary">SRP54</name>
    <name evidence="22" type="ORF">EVAR_9386_1</name>
</gene>
<keyword evidence="13" id="KW-0687">Ribonucleoprotein</keyword>
<evidence type="ECO:0000256" key="7">
    <source>
        <dbReference type="ARBA" id="ARBA00022801"/>
    </source>
</evidence>
<sequence>MVLADLGRKITTALQSLSRATIINEEVLNSMLKEICAALLEADVNIRLVKNLRENVRAVIDFDEMAGGLNKRRMIQSAVFKELVTLVDPGVKPYQPVKGKPNVIMFVGLQGSGKTTTCTKLAYHYLRKNWKSCIVCADTFRAGAYDQVKQNCTKARIPFYGSYTEVDPVVIATTGVEMFKKEGFEMIIVDTSGRHKQEESLFEEMLAVATAIKPDNIIFVMDATIGQACEAQARAFKEKVDIGSVIITKLDGHAKGGGALSAVAATKSPIIFIGTGEHIDDLESFKTKPFINKLLGMGDIEGLLDKVNELKLDDNDELLEKLKHGQFTLRAMYEQFQNIMKMGPFSQIMGMIPGFSQDLMSKGSEQESMAKLKRLMTIMDSMNEGELDHRDGAKLFSKQPSRVTRVAQGAGVTERDVKDLIAQYTKFAAVVKKMGGIKGLFKGGDMAKNVNQNQMAKLNQQMAKMMDPRILQQMGGMTGAARAAGFEMVYCRRIQQTAENSAQPMLVGRAYDVLCAAPLPRIRVLILFIQCDVAEERRTFHTSDLNSLQSERFTLKSAFKKRGFGLGCLAGGGGCVYLCASYLYSMKRSKINLPDRYCQPDSPGSNRKSKRDDISINQLT</sequence>
<keyword evidence="9" id="KW-0694">RNA-binding</keyword>
<dbReference type="GO" id="GO:0005783">
    <property type="term" value="C:endoplasmic reticulum"/>
    <property type="evidence" value="ECO:0007669"/>
    <property type="project" value="UniProtKB-SubCell"/>
</dbReference>
<comment type="subcellular location">
    <subcellularLocation>
        <location evidence="3">Cytoplasm</location>
    </subcellularLocation>
    <subcellularLocation>
        <location evidence="1">Endoplasmic reticulum</location>
    </subcellularLocation>
    <subcellularLocation>
        <location evidence="2">Nucleus speckle</location>
    </subcellularLocation>
</comment>
<dbReference type="PANTHER" id="PTHR11564">
    <property type="entry name" value="SIGNAL RECOGNITION PARTICLE 54K PROTEIN SRP54"/>
    <property type="match status" value="1"/>
</dbReference>
<keyword evidence="11" id="KW-0733">Signal recognition particle</keyword>
<evidence type="ECO:0000256" key="4">
    <source>
        <dbReference type="ARBA" id="ARBA00005450"/>
    </source>
</evidence>
<dbReference type="GO" id="GO:0006616">
    <property type="term" value="P:SRP-dependent cotranslational protein targeting to membrane, translocation"/>
    <property type="evidence" value="ECO:0007669"/>
    <property type="project" value="TreeGrafter"/>
</dbReference>
<dbReference type="HAMAP" id="MF_00306">
    <property type="entry name" value="SRP54"/>
    <property type="match status" value="1"/>
</dbReference>
<dbReference type="CDD" id="cd17875">
    <property type="entry name" value="SRP54_G"/>
    <property type="match status" value="1"/>
</dbReference>